<dbReference type="AlphaFoldDB" id="A0A151MZ20"/>
<evidence type="ECO:0000256" key="1">
    <source>
        <dbReference type="SAM" id="MobiDB-lite"/>
    </source>
</evidence>
<comment type="caution">
    <text evidence="2">The sequence shown here is derived from an EMBL/GenBank/DDBJ whole genome shotgun (WGS) entry which is preliminary data.</text>
</comment>
<name>A0A151MZ20_ALLMI</name>
<protein>
    <submittedName>
        <fullName evidence="2">Uncharacterized protein</fullName>
    </submittedName>
</protein>
<proteinExistence type="predicted"/>
<dbReference type="Proteomes" id="UP000050525">
    <property type="component" value="Unassembled WGS sequence"/>
</dbReference>
<keyword evidence="3" id="KW-1185">Reference proteome</keyword>
<organism evidence="2 3">
    <name type="scientific">Alligator mississippiensis</name>
    <name type="common">American alligator</name>
    <dbReference type="NCBI Taxonomy" id="8496"/>
    <lineage>
        <taxon>Eukaryota</taxon>
        <taxon>Metazoa</taxon>
        <taxon>Chordata</taxon>
        <taxon>Craniata</taxon>
        <taxon>Vertebrata</taxon>
        <taxon>Euteleostomi</taxon>
        <taxon>Archelosauria</taxon>
        <taxon>Archosauria</taxon>
        <taxon>Crocodylia</taxon>
        <taxon>Alligatoridae</taxon>
        <taxon>Alligatorinae</taxon>
        <taxon>Alligator</taxon>
    </lineage>
</organism>
<evidence type="ECO:0000313" key="2">
    <source>
        <dbReference type="EMBL" id="KYO29734.1"/>
    </source>
</evidence>
<sequence>MLIITRLVPKSPGHRDVEERSSSQTAQLPPVEAQQGTGNPQPPPASSKGTMRARMYWDPAEEELLRCQEPWDKTRGVRRQLFRLGREWRQQSIRLQQLELVIGRREQCQKKCSRDEGQLSIRGRSQKDAFSMAGPSAFLKKSRFPSLKQ</sequence>
<feature type="region of interest" description="Disordered" evidence="1">
    <location>
        <begin position="1"/>
        <end position="51"/>
    </location>
</feature>
<reference evidence="2 3" key="1">
    <citation type="journal article" date="2012" name="Genome Biol.">
        <title>Sequencing three crocodilian genomes to illuminate the evolution of archosaurs and amniotes.</title>
        <authorList>
            <person name="St John J.A."/>
            <person name="Braun E.L."/>
            <person name="Isberg S.R."/>
            <person name="Miles L.G."/>
            <person name="Chong A.Y."/>
            <person name="Gongora J."/>
            <person name="Dalzell P."/>
            <person name="Moran C."/>
            <person name="Bed'hom B."/>
            <person name="Abzhanov A."/>
            <person name="Burgess S.C."/>
            <person name="Cooksey A.M."/>
            <person name="Castoe T.A."/>
            <person name="Crawford N.G."/>
            <person name="Densmore L.D."/>
            <person name="Drew J.C."/>
            <person name="Edwards S.V."/>
            <person name="Faircloth B.C."/>
            <person name="Fujita M.K."/>
            <person name="Greenwold M.J."/>
            <person name="Hoffmann F.G."/>
            <person name="Howard J.M."/>
            <person name="Iguchi T."/>
            <person name="Janes D.E."/>
            <person name="Khan S.Y."/>
            <person name="Kohno S."/>
            <person name="de Koning A.J."/>
            <person name="Lance S.L."/>
            <person name="McCarthy F.M."/>
            <person name="McCormack J.E."/>
            <person name="Merchant M.E."/>
            <person name="Peterson D.G."/>
            <person name="Pollock D.D."/>
            <person name="Pourmand N."/>
            <person name="Raney B.J."/>
            <person name="Roessler K.A."/>
            <person name="Sanford J.R."/>
            <person name="Sawyer R.H."/>
            <person name="Schmidt C.J."/>
            <person name="Triplett E.W."/>
            <person name="Tuberville T.D."/>
            <person name="Venegas-Anaya M."/>
            <person name="Howard J.T."/>
            <person name="Jarvis E.D."/>
            <person name="Guillette L.J.Jr."/>
            <person name="Glenn T.C."/>
            <person name="Green R.E."/>
            <person name="Ray D.A."/>
        </authorList>
    </citation>
    <scope>NUCLEOTIDE SEQUENCE [LARGE SCALE GENOMIC DNA]</scope>
    <source>
        <strain evidence="2">KSC_2009_1</strain>
    </source>
</reference>
<feature type="region of interest" description="Disordered" evidence="1">
    <location>
        <begin position="112"/>
        <end position="136"/>
    </location>
</feature>
<gene>
    <name evidence="2" type="ORF">Y1Q_0020503</name>
</gene>
<dbReference type="EMBL" id="AKHW03004490">
    <property type="protein sequence ID" value="KYO29734.1"/>
    <property type="molecule type" value="Genomic_DNA"/>
</dbReference>
<evidence type="ECO:0000313" key="3">
    <source>
        <dbReference type="Proteomes" id="UP000050525"/>
    </source>
</evidence>
<accession>A0A151MZ20</accession>